<dbReference type="EMBL" id="JBHMBS010000002">
    <property type="protein sequence ID" value="MFB9674795.1"/>
    <property type="molecule type" value="Genomic_DNA"/>
</dbReference>
<name>A0ABV5T6V3_9ACTN</name>
<organism evidence="1 2">
    <name type="scientific">Streptosporangium vulgare</name>
    <dbReference type="NCBI Taxonomy" id="46190"/>
    <lineage>
        <taxon>Bacteria</taxon>
        <taxon>Bacillati</taxon>
        <taxon>Actinomycetota</taxon>
        <taxon>Actinomycetes</taxon>
        <taxon>Streptosporangiales</taxon>
        <taxon>Streptosporangiaceae</taxon>
        <taxon>Streptosporangium</taxon>
    </lineage>
</organism>
<gene>
    <name evidence="1" type="ORF">ACFFRH_04790</name>
</gene>
<sequence length="45" mass="4882">MLRIDDLPAGVSPLEGEELEVVAGMEPDWSGYVCTASQAGDCWKR</sequence>
<proteinExistence type="predicted"/>
<keyword evidence="2" id="KW-1185">Reference proteome</keyword>
<accession>A0ABV5T6V3</accession>
<comment type="caution">
    <text evidence="1">The sequence shown here is derived from an EMBL/GenBank/DDBJ whole genome shotgun (WGS) entry which is preliminary data.</text>
</comment>
<evidence type="ECO:0000313" key="1">
    <source>
        <dbReference type="EMBL" id="MFB9674795.1"/>
    </source>
</evidence>
<reference evidence="1 2" key="1">
    <citation type="submission" date="2024-09" db="EMBL/GenBank/DDBJ databases">
        <authorList>
            <person name="Sun Q."/>
            <person name="Mori K."/>
        </authorList>
    </citation>
    <scope>NUCLEOTIDE SEQUENCE [LARGE SCALE GENOMIC DNA]</scope>
    <source>
        <strain evidence="1 2">JCM 3028</strain>
    </source>
</reference>
<protein>
    <submittedName>
        <fullName evidence="1">Uncharacterized protein</fullName>
    </submittedName>
</protein>
<dbReference type="Proteomes" id="UP001589610">
    <property type="component" value="Unassembled WGS sequence"/>
</dbReference>
<dbReference type="RefSeq" id="WP_344747283.1">
    <property type="nucleotide sequence ID" value="NZ_BAAAWW010000123.1"/>
</dbReference>
<evidence type="ECO:0000313" key="2">
    <source>
        <dbReference type="Proteomes" id="UP001589610"/>
    </source>
</evidence>